<keyword evidence="6" id="KW-1185">Reference proteome</keyword>
<dbReference type="GeneID" id="86822884"/>
<dbReference type="InterPro" id="IPR001638">
    <property type="entry name" value="Solute-binding_3/MltF_N"/>
</dbReference>
<feature type="domain" description="Solute-binding protein family 3/N-terminal" evidence="4">
    <location>
        <begin position="1"/>
        <end position="167"/>
    </location>
</feature>
<name>C0CQW3_BLAHS</name>
<dbReference type="eggNOG" id="COG0834">
    <property type="taxonomic scope" value="Bacteria"/>
</dbReference>
<dbReference type="SMART" id="SM00062">
    <property type="entry name" value="PBPb"/>
    <property type="match status" value="1"/>
</dbReference>
<dbReference type="EMBL" id="ACBZ01000175">
    <property type="protein sequence ID" value="EEG47841.1"/>
    <property type="molecule type" value="Genomic_DNA"/>
</dbReference>
<dbReference type="Gene3D" id="3.40.190.10">
    <property type="entry name" value="Periplasmic binding protein-like II"/>
    <property type="match status" value="3"/>
</dbReference>
<dbReference type="Proteomes" id="UP000003100">
    <property type="component" value="Unassembled WGS sequence"/>
</dbReference>
<feature type="compositionally biased region" description="Basic and acidic residues" evidence="2">
    <location>
        <begin position="47"/>
        <end position="56"/>
    </location>
</feature>
<evidence type="ECO:0000256" key="3">
    <source>
        <dbReference type="SAM" id="SignalP"/>
    </source>
</evidence>
<feature type="compositionally biased region" description="Basic and acidic residues" evidence="2">
    <location>
        <begin position="28"/>
        <end position="38"/>
    </location>
</feature>
<feature type="chain" id="PRO_5038572757" description="Solute-binding protein family 3/N-terminal domain-containing protein" evidence="3">
    <location>
        <begin position="20"/>
        <end position="277"/>
    </location>
</feature>
<evidence type="ECO:0000256" key="2">
    <source>
        <dbReference type="SAM" id="MobiDB-lite"/>
    </source>
</evidence>
<feature type="signal peptide" evidence="3">
    <location>
        <begin position="1"/>
        <end position="19"/>
    </location>
</feature>
<evidence type="ECO:0000256" key="1">
    <source>
        <dbReference type="ARBA" id="ARBA00022729"/>
    </source>
</evidence>
<protein>
    <recommendedName>
        <fullName evidence="4">Solute-binding protein family 3/N-terminal domain-containing protein</fullName>
    </recommendedName>
</protein>
<reference evidence="5 6" key="1">
    <citation type="submission" date="2009-01" db="EMBL/GenBank/DDBJ databases">
        <authorList>
            <person name="Fulton L."/>
            <person name="Clifton S."/>
            <person name="Fulton B."/>
            <person name="Xu J."/>
            <person name="Minx P."/>
            <person name="Pepin K.H."/>
            <person name="Johnson M."/>
            <person name="Bhonagiri V."/>
            <person name="Nash W.E."/>
            <person name="Mardis E.R."/>
            <person name="Wilson R.K."/>
        </authorList>
    </citation>
    <scope>NUCLEOTIDE SEQUENCE [LARGE SCALE GENOMIC DNA]</scope>
    <source>
        <strain evidence="6">DSM 10507 / JCM 14656 / S5a33</strain>
    </source>
</reference>
<dbReference type="PANTHER" id="PTHR35936:SF17">
    <property type="entry name" value="ARGININE-BINDING EXTRACELLULAR PROTEIN ARTP"/>
    <property type="match status" value="1"/>
</dbReference>
<proteinExistence type="predicted"/>
<dbReference type="SMR" id="C0CQW3"/>
<organism evidence="5 6">
    <name type="scientific">Blautia hydrogenotrophica (strain DSM 10507 / JCM 14656 / S5a33)</name>
    <name type="common">Ruminococcus hydrogenotrophicus</name>
    <dbReference type="NCBI Taxonomy" id="476272"/>
    <lineage>
        <taxon>Bacteria</taxon>
        <taxon>Bacillati</taxon>
        <taxon>Bacillota</taxon>
        <taxon>Clostridia</taxon>
        <taxon>Lachnospirales</taxon>
        <taxon>Lachnospiraceae</taxon>
        <taxon>Blautia</taxon>
    </lineage>
</organism>
<evidence type="ECO:0000313" key="6">
    <source>
        <dbReference type="Proteomes" id="UP000003100"/>
    </source>
</evidence>
<dbReference type="SUPFAM" id="SSF53850">
    <property type="entry name" value="Periplasmic binding protein-like II"/>
    <property type="match status" value="2"/>
</dbReference>
<accession>C0CQW3</accession>
<sequence>MKKKVLSVLLATACVVSMAACGGSSSDDSSKETTGKEETTEETAAIESRDDLEGKKIGVQQGTTGDLAVTDEFGDESVERYNKGFEAVQALTQGKIDAVVIDDLPAQEFVKQSEGLKILDGAYSEEEYALCFEKENQELCDQFNDVIQELKDDGTFEQIANSYIGDSAGENYYESPEDVDRSNGTLVMATNAEFPPYEYYEGEDIVGLDADFAQAIADKLGMDLKIEDMAFDSIIPAVTSGKADFGAAGMTVTEEREQQVLFSDTYYTARQVIIVKE</sequence>
<dbReference type="PATRIC" id="fig|476272.21.peg.1403"/>
<feature type="region of interest" description="Disordered" evidence="2">
    <location>
        <begin position="21"/>
        <end position="57"/>
    </location>
</feature>
<dbReference type="PANTHER" id="PTHR35936">
    <property type="entry name" value="MEMBRANE-BOUND LYTIC MUREIN TRANSGLYCOSYLASE F"/>
    <property type="match status" value="1"/>
</dbReference>
<evidence type="ECO:0000259" key="4">
    <source>
        <dbReference type="SMART" id="SM00062"/>
    </source>
</evidence>
<dbReference type="Pfam" id="PF00497">
    <property type="entry name" value="SBP_bac_3"/>
    <property type="match status" value="1"/>
</dbReference>
<reference evidence="5 6" key="2">
    <citation type="submission" date="2009-02" db="EMBL/GenBank/DDBJ databases">
        <title>Draft genome sequence of Blautia hydrogenotrophica DSM 10507 (Ruminococcus hydrogenotrophicus DSM 10507).</title>
        <authorList>
            <person name="Sudarsanam P."/>
            <person name="Ley R."/>
            <person name="Guruge J."/>
            <person name="Turnbaugh P.J."/>
            <person name="Mahowald M."/>
            <person name="Liep D."/>
            <person name="Gordon J."/>
        </authorList>
    </citation>
    <scope>NUCLEOTIDE SEQUENCE [LARGE SCALE GENOMIC DNA]</scope>
    <source>
        <strain evidence="6">DSM 10507 / JCM 14656 / S5a33</strain>
    </source>
</reference>
<keyword evidence="1 3" id="KW-0732">Signal</keyword>
<comment type="caution">
    <text evidence="5">The sequence shown here is derived from an EMBL/GenBank/DDBJ whole genome shotgun (WGS) entry which is preliminary data.</text>
</comment>
<dbReference type="AlphaFoldDB" id="C0CQW3"/>
<dbReference type="PROSITE" id="PS51257">
    <property type="entry name" value="PROKAR_LIPOPROTEIN"/>
    <property type="match status" value="1"/>
</dbReference>
<gene>
    <name evidence="5" type="ORF">RUMHYD_03276</name>
</gene>
<dbReference type="RefSeq" id="WP_005951333.1">
    <property type="nucleotide sequence ID" value="NZ_CP136423.1"/>
</dbReference>
<dbReference type="HOGENOM" id="CLU_092025_0_0_9"/>
<evidence type="ECO:0000313" key="5">
    <source>
        <dbReference type="EMBL" id="EEG47841.1"/>
    </source>
</evidence>